<evidence type="ECO:0000313" key="3">
    <source>
        <dbReference type="Proteomes" id="UP000789375"/>
    </source>
</evidence>
<comment type="caution">
    <text evidence="2">The sequence shown here is derived from an EMBL/GenBank/DDBJ whole genome shotgun (WGS) entry which is preliminary data.</text>
</comment>
<feature type="signal peptide" evidence="1">
    <location>
        <begin position="1"/>
        <end position="19"/>
    </location>
</feature>
<dbReference type="Proteomes" id="UP000789375">
    <property type="component" value="Unassembled WGS sequence"/>
</dbReference>
<proteinExistence type="predicted"/>
<evidence type="ECO:0000313" key="2">
    <source>
        <dbReference type="EMBL" id="CAG8452741.1"/>
    </source>
</evidence>
<reference evidence="2" key="1">
    <citation type="submission" date="2021-06" db="EMBL/GenBank/DDBJ databases">
        <authorList>
            <person name="Kallberg Y."/>
            <person name="Tangrot J."/>
            <person name="Rosling A."/>
        </authorList>
    </citation>
    <scope>NUCLEOTIDE SEQUENCE</scope>
    <source>
        <strain evidence="2">87-6 pot B 2015</strain>
    </source>
</reference>
<organism evidence="2 3">
    <name type="scientific">Funneliformis mosseae</name>
    <name type="common">Endomycorrhizal fungus</name>
    <name type="synonym">Glomus mosseae</name>
    <dbReference type="NCBI Taxonomy" id="27381"/>
    <lineage>
        <taxon>Eukaryota</taxon>
        <taxon>Fungi</taxon>
        <taxon>Fungi incertae sedis</taxon>
        <taxon>Mucoromycota</taxon>
        <taxon>Glomeromycotina</taxon>
        <taxon>Glomeromycetes</taxon>
        <taxon>Glomerales</taxon>
        <taxon>Glomeraceae</taxon>
        <taxon>Funneliformis</taxon>
    </lineage>
</organism>
<gene>
    <name evidence="2" type="ORF">FMOSSE_LOCUS1612</name>
</gene>
<keyword evidence="3" id="KW-1185">Reference proteome</keyword>
<evidence type="ECO:0000256" key="1">
    <source>
        <dbReference type="SAM" id="SignalP"/>
    </source>
</evidence>
<dbReference type="EMBL" id="CAJVPP010000186">
    <property type="protein sequence ID" value="CAG8452741.1"/>
    <property type="molecule type" value="Genomic_DNA"/>
</dbReference>
<accession>A0A9N8YXH7</accession>
<sequence length="173" mass="18786">MKQFINLMFLLFLIAVAAALQTSDQSLANVLDRRTEPKKCPCAFAGSIFDPFVKDASKGSARGFVSYAQDELGCTIISGQFSKGFEDKNGTFRIVDKCDNLLFDISKELDVKFSEDGGTKAFSVKFENINLNCDSNGLLLVECKIKSYYKRQSASGASMQAGSGSSANIDSLP</sequence>
<feature type="chain" id="PRO_5040392454" evidence="1">
    <location>
        <begin position="20"/>
        <end position="173"/>
    </location>
</feature>
<dbReference type="AlphaFoldDB" id="A0A9N8YXH7"/>
<name>A0A9N8YXH7_FUNMO</name>
<keyword evidence="1" id="KW-0732">Signal</keyword>
<protein>
    <submittedName>
        <fullName evidence="2">4636_t:CDS:1</fullName>
    </submittedName>
</protein>